<gene>
    <name evidence="1" type="ORF">Pan14r_01570</name>
</gene>
<evidence type="ECO:0000313" key="1">
    <source>
        <dbReference type="EMBL" id="TWT67919.1"/>
    </source>
</evidence>
<sequence length="472" mass="50563">MSSDLSSATAFRNARPAPVWTTVILALAVCNVGCAVHRPDMATARSAFAAGDLGVADATLREIADGRSKESDAASLDLAIVELASGDSLSAEQRLRKLRDQFDSRPLLTPLADTASMVTDDRTRIYRSSGYEQVMIRSMLALCSLSRDAADAEAYTLQAQMKQQELAKHAEERGLMETVAEAGTQAYQPIAMTSYLRGVLREATHRDYDDATKAYQLVSQIRPDFRPAHEDIARASGGTHSRPGHGVIYVLACVGRGPVLVEQEAETTTMAMNIASALLSNVNNDEESDEDDDDRQVILGNIASVKIPVVAIPDSPTAALATTIDGQVYGATQTLTDVADLAIRQNEIERPWTIARAVMRRVTKESMVATAGRQLGLSGTPGKLFHLAAASAWSASESADTRCWGLLPREVQVLRAELPTGSHAVTLTPLGFDGGEIGTPVQTTVSIEDGRNHYLIAIAPGRHVFLAGEPTP</sequence>
<dbReference type="AlphaFoldDB" id="A0A5C5XZD5"/>
<dbReference type="EMBL" id="SJPL01000001">
    <property type="protein sequence ID" value="TWT67919.1"/>
    <property type="molecule type" value="Genomic_DNA"/>
</dbReference>
<keyword evidence="2" id="KW-1185">Reference proteome</keyword>
<accession>A0A5C5XZD5</accession>
<organism evidence="1 2">
    <name type="scientific">Crateriforma conspicua</name>
    <dbReference type="NCBI Taxonomy" id="2527996"/>
    <lineage>
        <taxon>Bacteria</taxon>
        <taxon>Pseudomonadati</taxon>
        <taxon>Planctomycetota</taxon>
        <taxon>Planctomycetia</taxon>
        <taxon>Planctomycetales</taxon>
        <taxon>Planctomycetaceae</taxon>
        <taxon>Crateriforma</taxon>
    </lineage>
</organism>
<evidence type="ECO:0000313" key="2">
    <source>
        <dbReference type="Proteomes" id="UP000317238"/>
    </source>
</evidence>
<comment type="caution">
    <text evidence="1">The sequence shown here is derived from an EMBL/GenBank/DDBJ whole genome shotgun (WGS) entry which is preliminary data.</text>
</comment>
<name>A0A5C5XZD5_9PLAN</name>
<protein>
    <submittedName>
        <fullName evidence="1">Uncharacterized protein</fullName>
    </submittedName>
</protein>
<dbReference type="RefSeq" id="WP_196784776.1">
    <property type="nucleotide sequence ID" value="NZ_CP036319.1"/>
</dbReference>
<reference evidence="1 2" key="1">
    <citation type="submission" date="2019-02" db="EMBL/GenBank/DDBJ databases">
        <title>Deep-cultivation of Planctomycetes and their phenomic and genomic characterization uncovers novel biology.</title>
        <authorList>
            <person name="Wiegand S."/>
            <person name="Jogler M."/>
            <person name="Boedeker C."/>
            <person name="Pinto D."/>
            <person name="Vollmers J."/>
            <person name="Rivas-Marin E."/>
            <person name="Kohn T."/>
            <person name="Peeters S.H."/>
            <person name="Heuer A."/>
            <person name="Rast P."/>
            <person name="Oberbeckmann S."/>
            <person name="Bunk B."/>
            <person name="Jeske O."/>
            <person name="Meyerdierks A."/>
            <person name="Storesund J.E."/>
            <person name="Kallscheuer N."/>
            <person name="Luecker S."/>
            <person name="Lage O.M."/>
            <person name="Pohl T."/>
            <person name="Merkel B.J."/>
            <person name="Hornburger P."/>
            <person name="Mueller R.-W."/>
            <person name="Bruemmer F."/>
            <person name="Labrenz M."/>
            <person name="Spormann A.M."/>
            <person name="Op Den Camp H."/>
            <person name="Overmann J."/>
            <person name="Amann R."/>
            <person name="Jetten M.S.M."/>
            <person name="Mascher T."/>
            <person name="Medema M.H."/>
            <person name="Devos D.P."/>
            <person name="Kaster A.-K."/>
            <person name="Ovreas L."/>
            <person name="Rohde M."/>
            <person name="Galperin M.Y."/>
            <person name="Jogler C."/>
        </authorList>
    </citation>
    <scope>NUCLEOTIDE SEQUENCE [LARGE SCALE GENOMIC DNA]</scope>
    <source>
        <strain evidence="1 2">Pan14r</strain>
    </source>
</reference>
<dbReference type="Proteomes" id="UP000317238">
    <property type="component" value="Unassembled WGS sequence"/>
</dbReference>
<proteinExistence type="predicted"/>